<comment type="caution">
    <text evidence="1">The sequence shown here is derived from an EMBL/GenBank/DDBJ whole genome shotgun (WGS) entry which is preliminary data.</text>
</comment>
<sequence length="113" mass="13022">MKFIANMAWKLITEQVSDEIKNMLGTANVVLPAVSVSSYYAVRINSVTVRPIVVEVDRNNDIANCLAFYFFCNIEQMQFASARRDVNREVREKAFCESPPENRIVTLIWLFIK</sequence>
<dbReference type="AlphaFoldDB" id="F7QD64"/>
<reference evidence="1 2" key="2">
    <citation type="journal article" date="2013" name="PLoS ONE">
        <title>INDIGO - INtegrated Data Warehouse of MIcrobial GenOmes with Examples from the Red Sea Extremophiles.</title>
        <authorList>
            <person name="Alam I."/>
            <person name="Antunes A."/>
            <person name="Kamau A.A."/>
            <person name="Ba Alawi W."/>
            <person name="Kalkatawi M."/>
            <person name="Stingl U."/>
            <person name="Bajic V.B."/>
        </authorList>
    </citation>
    <scope>NUCLEOTIDE SEQUENCE [LARGE SCALE GENOMIC DNA]</scope>
    <source>
        <strain evidence="1 2">E1L3A</strain>
    </source>
</reference>
<evidence type="ECO:0000313" key="2">
    <source>
        <dbReference type="Proteomes" id="UP000006242"/>
    </source>
</evidence>
<keyword evidence="2" id="KW-1185">Reference proteome</keyword>
<accession>F7QD64</accession>
<proteinExistence type="predicted"/>
<organism evidence="1 2">
    <name type="scientific">Salinisphaera shabanensis E1L3A</name>
    <dbReference type="NCBI Taxonomy" id="1033802"/>
    <lineage>
        <taxon>Bacteria</taxon>
        <taxon>Pseudomonadati</taxon>
        <taxon>Pseudomonadota</taxon>
        <taxon>Gammaproteobacteria</taxon>
        <taxon>Salinisphaerales</taxon>
        <taxon>Salinisphaeraceae</taxon>
        <taxon>Salinisphaera</taxon>
    </lineage>
</organism>
<dbReference type="EMBL" id="AFNV02000009">
    <property type="protein sequence ID" value="ERJ19417.1"/>
    <property type="molecule type" value="Genomic_DNA"/>
</dbReference>
<gene>
    <name evidence="1" type="ORF">SSPSH_001485</name>
</gene>
<evidence type="ECO:0000313" key="1">
    <source>
        <dbReference type="EMBL" id="ERJ19417.1"/>
    </source>
</evidence>
<dbReference type="Proteomes" id="UP000006242">
    <property type="component" value="Unassembled WGS sequence"/>
</dbReference>
<name>F7QD64_9GAMM</name>
<protein>
    <submittedName>
        <fullName evidence="1">Uncharacterized protein</fullName>
    </submittedName>
</protein>
<reference evidence="1 2" key="1">
    <citation type="journal article" date="2011" name="J. Bacteriol.">
        <title>Genome sequence of Salinisphaera shabanensis, a gammaproteobacterium from the harsh, variable environment of the brine-seawater interface of the Shaban Deep in the Red Sea.</title>
        <authorList>
            <person name="Antunes A."/>
            <person name="Alam I."/>
            <person name="Bajic V.B."/>
            <person name="Stingl U."/>
        </authorList>
    </citation>
    <scope>NUCLEOTIDE SEQUENCE [LARGE SCALE GENOMIC DNA]</scope>
    <source>
        <strain evidence="1 2">E1L3A</strain>
    </source>
</reference>